<dbReference type="PANTHER" id="PTHR14146:SF0">
    <property type="entry name" value="EXOCYST COMPLEX COMPONENT 4"/>
    <property type="match status" value="1"/>
</dbReference>
<evidence type="ECO:0000256" key="4">
    <source>
        <dbReference type="ARBA" id="ARBA00010470"/>
    </source>
</evidence>
<keyword evidence="9" id="KW-0489">Methyltransferase</keyword>
<dbReference type="GO" id="GO:0006893">
    <property type="term" value="P:Golgi to plasma membrane transport"/>
    <property type="evidence" value="ECO:0007669"/>
    <property type="project" value="TreeGrafter"/>
</dbReference>
<dbReference type="CDD" id="cd02440">
    <property type="entry name" value="AdoMet_MTases"/>
    <property type="match status" value="1"/>
</dbReference>
<evidence type="ECO:0000256" key="18">
    <source>
        <dbReference type="ARBA" id="ARBA00048763"/>
    </source>
</evidence>
<protein>
    <recommendedName>
        <fullName evidence="22">Exocyst complex component Sec8</fullName>
    </recommendedName>
</protein>
<dbReference type="InterPro" id="IPR029063">
    <property type="entry name" value="SAM-dependent_MTases_sf"/>
</dbReference>
<dbReference type="GO" id="GO:0000145">
    <property type="term" value="C:exocyst"/>
    <property type="evidence" value="ECO:0007669"/>
    <property type="project" value="UniProtKB-UniRule"/>
</dbReference>
<dbReference type="Pfam" id="PF09445">
    <property type="entry name" value="Methyltransf_15"/>
    <property type="match status" value="1"/>
</dbReference>
<evidence type="ECO:0000256" key="2">
    <source>
        <dbReference type="ARBA" id="ARBA00004496"/>
    </source>
</evidence>
<dbReference type="GO" id="GO:0015031">
    <property type="term" value="P:protein transport"/>
    <property type="evidence" value="ECO:0007669"/>
    <property type="project" value="UniProtKB-KW"/>
</dbReference>
<evidence type="ECO:0000256" key="14">
    <source>
        <dbReference type="ARBA" id="ARBA00023242"/>
    </source>
</evidence>
<evidence type="ECO:0000256" key="6">
    <source>
        <dbReference type="ARBA" id="ARBA00022483"/>
    </source>
</evidence>
<name>A0A0N4ZN62_PARTI</name>
<evidence type="ECO:0000256" key="8">
    <source>
        <dbReference type="ARBA" id="ARBA00022553"/>
    </source>
</evidence>
<feature type="domain" description="Exocyst complex component Sec8 N-terminal" evidence="23">
    <location>
        <begin position="34"/>
        <end position="135"/>
    </location>
</feature>
<dbReference type="STRING" id="131310.A0A0N4ZN62"/>
<evidence type="ECO:0000256" key="19">
    <source>
        <dbReference type="ARBA" id="ARBA00049075"/>
    </source>
</evidence>
<dbReference type="GO" id="GO:0006904">
    <property type="term" value="P:vesicle docking involved in exocytosis"/>
    <property type="evidence" value="ECO:0007669"/>
    <property type="project" value="InterPro"/>
</dbReference>
<accession>A0A0N4ZN62</accession>
<comment type="catalytic activity">
    <reaction evidence="18">
        <text>a 5'-end (N(2),N(7)-dimethyl 5'-triphosphoguanosine)-ribonucleoside in snRNA + S-adenosyl-L-methionine = a 5'-end (N(2),N(2),N(7)-trimethyl 5'-triphosphoguanosine)-ribonucleoside in snRNA + S-adenosyl-L-homocysteine + H(+)</text>
        <dbReference type="Rhea" id="RHEA:78479"/>
        <dbReference type="Rhea" id="RHEA-COMP:19087"/>
        <dbReference type="Rhea" id="RHEA-COMP:19089"/>
        <dbReference type="ChEBI" id="CHEBI:15378"/>
        <dbReference type="ChEBI" id="CHEBI:57856"/>
        <dbReference type="ChEBI" id="CHEBI:59789"/>
        <dbReference type="ChEBI" id="CHEBI:167623"/>
        <dbReference type="ChEBI" id="CHEBI:172880"/>
    </reaction>
    <physiologicalReaction direction="left-to-right" evidence="18">
        <dbReference type="Rhea" id="RHEA:78480"/>
    </physiologicalReaction>
</comment>
<evidence type="ECO:0000256" key="20">
    <source>
        <dbReference type="ARBA" id="ARBA00057179"/>
    </source>
</evidence>
<comment type="similarity">
    <text evidence="15">Belongs to the methyltransferase superfamily. Trimethylguanosine synthase family.</text>
</comment>
<evidence type="ECO:0000256" key="5">
    <source>
        <dbReference type="ARBA" id="ARBA00022448"/>
    </source>
</evidence>
<evidence type="ECO:0000256" key="22">
    <source>
        <dbReference type="RuleBase" id="RU367079"/>
    </source>
</evidence>
<evidence type="ECO:0000313" key="25">
    <source>
        <dbReference type="WBParaSite" id="PTRK_0000997700.1"/>
    </source>
</evidence>
<evidence type="ECO:0000256" key="10">
    <source>
        <dbReference type="ARBA" id="ARBA00022679"/>
    </source>
</evidence>
<evidence type="ECO:0000313" key="24">
    <source>
        <dbReference type="Proteomes" id="UP000038045"/>
    </source>
</evidence>
<dbReference type="GO" id="GO:0090522">
    <property type="term" value="P:vesicle tethering involved in exocytosis"/>
    <property type="evidence" value="ECO:0007669"/>
    <property type="project" value="UniProtKB-UniRule"/>
</dbReference>
<keyword evidence="6 22" id="KW-0268">Exocytosis</keyword>
<sequence length="1456" mass="168898">MPASNSNDNSDSCRLLVNVIRTLTTSASDDQREHEKNRLEIAYKNSGETIDKLIKEHENDVNLCLNTFRRVSTEITGCKERIQNVKNNLQQCKTLLQCRRDDLKKLWMENVEQKQICNILNQINEIKSMEMTIDEYIKDGKFKDAVNLLKKNEILLNGPLSCIEGLDQIRHKVHDISKNLLSKIIDDLLKIIIIEPFEKYLLSTIKNTSQNVIQESELCNKLLQKYKKNDNMKNLNFVFSTSTDDEENLNQVCLRISDSIGALAVFDQVDVALKQIYLKELSLCQKGVQDTISLIKTITVNENRDSSSLFQLIQNLIAQFRESYKYHSILVKELSKYTVYKELCTEIHDKYWESCQRALQEVVSDHLDIWPHRSNQNEKSNDNNRMLFKFSSGALMSSQASVEQGKHNNLVCPADPYNIITIFHLLNHFALEIQSLTKKEPCDIYTFLNSFVMDSFVDKVEKDMSLKLSNVFNNPDVWTSFNSIQSHDVCVLTCVIKVKNMCDQVFDYIKHMEAYTLRFSQQWLFILNKFIGYVEDVYNKITMTNVSSENKIKTSGKISAAWALDEDISRLLKSLPSWIAITAQTPNETTPTSYHHILTTESEFDIKKRNQRESEILIGNLGVQKQIKYFELVTDIEHIKILILLHESLLWFTFQFRSLLGRLSRKSNEIIQYKVPDTELTNTSSKEDLMINILNSKINKIEIISETCLLLIHLELRVHCFYYLYPLSRADSKYSEDENDQEATDFRNDLYMFHKVLSQLTSKNKWKYLFEGLGHLCASIFIHSSQHMNKLRENGRKRLCRNIFAVQQLMSQITGRREMDLDRARSFYELLTHEPDRLLALIVDKGNIFSNNEYSYLLSLAVRSHQTLSAQPGALEEKMLKLREILNNMSEEDYSYSFDWEQILEGTIEYDSGISADVVLSKVYIYDDDLLMAGMKNVDDVDDFVKNYAPISDLIVKKKSVSSHDNSKSGVNSDADPECFDNLTKKELRERRRKISLELAVISFSKYWKNVGDFLTMQTFFNDFKDNLDEEKLKYFNDEIDKNKPFDPYYLIKVHRDPLLLEFSNISERKLGLDCINSLDWDDLYEQHRQLVREQALMDFNEYKRTNIKKAKYVSGFDETKYSSVDRSSDEEKNVDNSDEKEEVEMEDCKSKELECKKGFEEIRDVKYVSTKPEFKLRILSLRTKAPPSDESKKNYEVIGNEEDKNKQVNVDFCFDPVKDKHLIASEAKEYLNLDAEVKKYWNQRFRLFSKLNHGILMDREGWFSVTPEKIAKHIAERMVKNKGIIIMDAFTGVGGNAIQFALKGAYVYAIELDPVRLKCAIRNAEVYGVADRIQFFLGDFFKIVESIVGSRKVEENSCNNPYILDSVFLSPPWGGPNYLTKEVYDLKNDIPIDGFKVFEYAKKLSSNIAYFLPRNTPMKQLISLSGPGGKCEIEHSVLNSKIKTLTAYYGNLLSS</sequence>
<dbReference type="Gene3D" id="3.40.50.150">
    <property type="entry name" value="Vaccinia Virus protein VP39"/>
    <property type="match status" value="1"/>
</dbReference>
<evidence type="ECO:0000256" key="11">
    <source>
        <dbReference type="ARBA" id="ARBA00022691"/>
    </source>
</evidence>
<evidence type="ECO:0000256" key="13">
    <source>
        <dbReference type="ARBA" id="ARBA00023163"/>
    </source>
</evidence>
<evidence type="ECO:0000256" key="21">
    <source>
        <dbReference type="ARBA" id="ARBA00064494"/>
    </source>
</evidence>
<keyword evidence="11" id="KW-0949">S-adenosyl-L-methionine</keyword>
<dbReference type="GO" id="GO:0007268">
    <property type="term" value="P:chemical synaptic transmission"/>
    <property type="evidence" value="ECO:0007669"/>
    <property type="project" value="TreeGrafter"/>
</dbReference>
<dbReference type="InterPro" id="IPR019012">
    <property type="entry name" value="RNA_cap_Gua-N2-MeTrfase"/>
</dbReference>
<evidence type="ECO:0000256" key="12">
    <source>
        <dbReference type="ARBA" id="ARBA00023015"/>
    </source>
</evidence>
<evidence type="ECO:0000256" key="7">
    <source>
        <dbReference type="ARBA" id="ARBA00022490"/>
    </source>
</evidence>
<evidence type="ECO:0000256" key="9">
    <source>
        <dbReference type="ARBA" id="ARBA00022603"/>
    </source>
</evidence>
<comment type="similarity">
    <text evidence="4 22">Belongs to the SEC8 family.</text>
</comment>
<evidence type="ECO:0000256" key="16">
    <source>
        <dbReference type="ARBA" id="ARBA00047418"/>
    </source>
</evidence>
<comment type="subcellular location">
    <subcellularLocation>
        <location evidence="2">Cytoplasm</location>
    </subcellularLocation>
    <subcellularLocation>
        <location evidence="1">Nucleus</location>
        <location evidence="1">Cajal body</location>
    </subcellularLocation>
    <subcellularLocation>
        <location evidence="3">Nucleus</location>
        <location evidence="3">Nucleolus</location>
    </subcellularLocation>
</comment>
<dbReference type="GO" id="GO:0032584">
    <property type="term" value="C:growth cone membrane"/>
    <property type="evidence" value="ECO:0007669"/>
    <property type="project" value="TreeGrafter"/>
</dbReference>
<evidence type="ECO:0000256" key="17">
    <source>
        <dbReference type="ARBA" id="ARBA00048740"/>
    </source>
</evidence>
<keyword evidence="7" id="KW-0963">Cytoplasm</keyword>
<dbReference type="PANTHER" id="PTHR14146">
    <property type="entry name" value="EXOCYST COMPLEX COMPONENT 4"/>
    <property type="match status" value="1"/>
</dbReference>
<keyword evidence="14" id="KW-0539">Nucleus</keyword>
<dbReference type="SUPFAM" id="SSF53335">
    <property type="entry name" value="S-adenosyl-L-methionine-dependent methyltransferases"/>
    <property type="match status" value="1"/>
</dbReference>
<keyword evidence="10" id="KW-0808">Transferase</keyword>
<keyword evidence="5 22" id="KW-0813">Transport</keyword>
<dbReference type="GO" id="GO:0036261">
    <property type="term" value="P:7-methylguanosine cap hypermethylation"/>
    <property type="evidence" value="ECO:0007669"/>
    <property type="project" value="InterPro"/>
</dbReference>
<comment type="catalytic activity">
    <reaction evidence="17">
        <text>a 5'-end (N(7)-methyl 5'-triphosphoguanosine)-ribonucleoside in snoRNA + S-adenosyl-L-methionine = a 5'-end (N(2),N(7)-dimethyl 5'-triphosphoguanosine)-ribonucleoside in snoRNA + S-adenosyl-L-homocysteine + H(+)</text>
        <dbReference type="Rhea" id="RHEA:78475"/>
        <dbReference type="Rhea" id="RHEA-COMP:19086"/>
        <dbReference type="Rhea" id="RHEA-COMP:19088"/>
        <dbReference type="ChEBI" id="CHEBI:15378"/>
        <dbReference type="ChEBI" id="CHEBI:57856"/>
        <dbReference type="ChEBI" id="CHEBI:59789"/>
        <dbReference type="ChEBI" id="CHEBI:156461"/>
        <dbReference type="ChEBI" id="CHEBI:172880"/>
    </reaction>
    <physiologicalReaction direction="left-to-right" evidence="17">
        <dbReference type="Rhea" id="RHEA:78476"/>
    </physiologicalReaction>
</comment>
<keyword evidence="13" id="KW-0804">Transcription</keyword>
<dbReference type="Proteomes" id="UP000038045">
    <property type="component" value="Unplaced"/>
</dbReference>
<comment type="catalytic activity">
    <reaction evidence="16">
        <text>a 5'-end (N(2),N(7)-dimethyl 5'-triphosphoguanosine)-ribonucleoside in snoRNA + S-adenosyl-L-methionine = a 5'-end (N(2),N(2),N(7)-trimethyl 5'-triphosphoguanosine)-ribonucleoside in snoRNA + S-adenosyl-L-homocysteine + H(+)</text>
        <dbReference type="Rhea" id="RHEA:78507"/>
        <dbReference type="Rhea" id="RHEA-COMP:19088"/>
        <dbReference type="Rhea" id="RHEA-COMP:19090"/>
        <dbReference type="ChEBI" id="CHEBI:15378"/>
        <dbReference type="ChEBI" id="CHEBI:57856"/>
        <dbReference type="ChEBI" id="CHEBI:59789"/>
        <dbReference type="ChEBI" id="CHEBI:167623"/>
        <dbReference type="ChEBI" id="CHEBI:172880"/>
    </reaction>
    <physiologicalReaction direction="left-to-right" evidence="16">
        <dbReference type="Rhea" id="RHEA:78508"/>
    </physiologicalReaction>
</comment>
<comment type="catalytic activity">
    <reaction evidence="19">
        <text>a 5'-end (N(7)-methyl 5'-triphosphoguanosine)-ribonucleoside in snRNA + S-adenosyl-L-methionine = a 5'-end (N(2),N(7)-dimethyl 5'-triphosphoguanosine)-ribonucleoside in snRNA + S-adenosyl-L-homocysteine + H(+)</text>
        <dbReference type="Rhea" id="RHEA:78471"/>
        <dbReference type="Rhea" id="RHEA-COMP:19085"/>
        <dbReference type="Rhea" id="RHEA-COMP:19087"/>
        <dbReference type="ChEBI" id="CHEBI:15378"/>
        <dbReference type="ChEBI" id="CHEBI:57856"/>
        <dbReference type="ChEBI" id="CHEBI:59789"/>
        <dbReference type="ChEBI" id="CHEBI:156461"/>
        <dbReference type="ChEBI" id="CHEBI:172880"/>
    </reaction>
    <physiologicalReaction direction="left-to-right" evidence="19">
        <dbReference type="Rhea" id="RHEA:78472"/>
    </physiologicalReaction>
</comment>
<dbReference type="GO" id="GO:0006612">
    <property type="term" value="P:protein targeting to membrane"/>
    <property type="evidence" value="ECO:0007669"/>
    <property type="project" value="UniProtKB-UniRule"/>
</dbReference>
<dbReference type="GO" id="GO:0008168">
    <property type="term" value="F:methyltransferase activity"/>
    <property type="evidence" value="ECO:0007669"/>
    <property type="project" value="UniProtKB-KW"/>
</dbReference>
<evidence type="ECO:0000256" key="15">
    <source>
        <dbReference type="ARBA" id="ARBA00025783"/>
    </source>
</evidence>
<evidence type="ECO:0000259" key="23">
    <source>
        <dbReference type="Pfam" id="PF04048"/>
    </source>
</evidence>
<dbReference type="FunFam" id="3.40.50.150:FF:000066">
    <property type="entry name" value="Trimethylguanosine synthase 1"/>
    <property type="match status" value="1"/>
</dbReference>
<dbReference type="InterPro" id="IPR007191">
    <property type="entry name" value="Sec8_exocyst_N"/>
</dbReference>
<dbReference type="GO" id="GO:0005730">
    <property type="term" value="C:nucleolus"/>
    <property type="evidence" value="ECO:0007669"/>
    <property type="project" value="UniProtKB-SubCell"/>
</dbReference>
<comment type="function">
    <text evidence="20">Catalyzes the 2 serial methylation steps for the conversion of the 7-monomethylguanosine (m(7)G) caps of snRNAs and snoRNAs to a 2,2,7-trimethylguanosine (m(2,2,7)G) cap structure. The enzyme is specific for guanine, and N7 methylation must precede N2 methylation. Hypermethylation of the m7G cap of U snRNAs leads to their concentration in nuclear foci, their colocalization with coilin and the formation of canonical Cajal bodies (CBs). Plays a role in transcriptional regulation.</text>
</comment>
<proteinExistence type="inferred from homology"/>
<keyword evidence="8" id="KW-0597">Phosphoprotein</keyword>
<dbReference type="Pfam" id="PF04048">
    <property type="entry name" value="Sec8_N"/>
    <property type="match status" value="1"/>
</dbReference>
<keyword evidence="24" id="KW-1185">Reference proteome</keyword>
<keyword evidence="22" id="KW-0653">Protein transport</keyword>
<dbReference type="InterPro" id="IPR039682">
    <property type="entry name" value="Sec8/EXOC4"/>
</dbReference>
<comment type="function">
    <text evidence="22">Component of the exocyst complex involved in the docking of exocytic vesicles with fusion sites on the plasma membrane.</text>
</comment>
<reference evidence="25" key="1">
    <citation type="submission" date="2017-02" db="UniProtKB">
        <authorList>
            <consortium name="WormBaseParasite"/>
        </authorList>
    </citation>
    <scope>IDENTIFICATION</scope>
</reference>
<evidence type="ECO:0000256" key="1">
    <source>
        <dbReference type="ARBA" id="ARBA00004408"/>
    </source>
</evidence>
<evidence type="ECO:0000256" key="3">
    <source>
        <dbReference type="ARBA" id="ARBA00004604"/>
    </source>
</evidence>
<comment type="subunit">
    <text evidence="21">May form homooligomers. Interacts with CREBBP/CBP, EED/WAIT1, EP300/P300, NCOA6/PRIP, PPARBP/PBP and SMN.</text>
</comment>
<dbReference type="GO" id="GO:0015030">
    <property type="term" value="C:Cajal body"/>
    <property type="evidence" value="ECO:0007669"/>
    <property type="project" value="UniProtKB-SubCell"/>
</dbReference>
<keyword evidence="12" id="KW-0805">Transcription regulation</keyword>
<dbReference type="WBParaSite" id="PTRK_0000997700.1">
    <property type="protein sequence ID" value="PTRK_0000997700.1"/>
    <property type="gene ID" value="PTRK_0000997700"/>
</dbReference>
<organism evidence="24 25">
    <name type="scientific">Parastrongyloides trichosuri</name>
    <name type="common">Possum-specific nematode worm</name>
    <dbReference type="NCBI Taxonomy" id="131310"/>
    <lineage>
        <taxon>Eukaryota</taxon>
        <taxon>Metazoa</taxon>
        <taxon>Ecdysozoa</taxon>
        <taxon>Nematoda</taxon>
        <taxon>Chromadorea</taxon>
        <taxon>Rhabditida</taxon>
        <taxon>Tylenchina</taxon>
        <taxon>Panagrolaimomorpha</taxon>
        <taxon>Strongyloidoidea</taxon>
        <taxon>Strongyloididae</taxon>
        <taxon>Parastrongyloides</taxon>
    </lineage>
</organism>
<dbReference type="GO" id="GO:0045202">
    <property type="term" value="C:synapse"/>
    <property type="evidence" value="ECO:0007669"/>
    <property type="project" value="TreeGrafter"/>
</dbReference>